<dbReference type="Pfam" id="PF00646">
    <property type="entry name" value="F-box"/>
    <property type="match status" value="1"/>
</dbReference>
<evidence type="ECO:0000256" key="1">
    <source>
        <dbReference type="ARBA" id="ARBA00004141"/>
    </source>
</evidence>
<feature type="transmembrane region" description="Helical" evidence="8">
    <location>
        <begin position="525"/>
        <end position="544"/>
    </location>
</feature>
<feature type="transmembrane region" description="Helical" evidence="8">
    <location>
        <begin position="359"/>
        <end position="385"/>
    </location>
</feature>
<reference evidence="11" key="1">
    <citation type="journal article" date="2019" name="Mol. Biol. Evol.">
        <title>Blast fungal genomes show frequent chromosomal changes, gene gains and losses, and effector gene turnover.</title>
        <authorList>
            <person name="Gomez Luciano L.B."/>
            <person name="Jason Tsai I."/>
            <person name="Chuma I."/>
            <person name="Tosa Y."/>
            <person name="Chen Y.H."/>
            <person name="Li J.Y."/>
            <person name="Li M.Y."/>
            <person name="Jade Lu M.Y."/>
            <person name="Nakayashiki H."/>
            <person name="Li W.H."/>
        </authorList>
    </citation>
    <scope>NUCLEOTIDE SEQUENCE</scope>
    <source>
        <strain evidence="11">NI907</strain>
    </source>
</reference>
<dbReference type="FunFam" id="1.20.1740.10:FF:000006">
    <property type="entry name" value="General amino acid permease"/>
    <property type="match status" value="1"/>
</dbReference>
<proteinExistence type="predicted"/>
<dbReference type="PROSITE" id="PS50181">
    <property type="entry name" value="FBOX"/>
    <property type="match status" value="1"/>
</dbReference>
<feature type="transmembrane region" description="Helical" evidence="8">
    <location>
        <begin position="124"/>
        <end position="145"/>
    </location>
</feature>
<keyword evidence="2" id="KW-0813">Transport</keyword>
<feature type="transmembrane region" description="Helical" evidence="8">
    <location>
        <begin position="157"/>
        <end position="176"/>
    </location>
</feature>
<comment type="subcellular location">
    <subcellularLocation>
        <location evidence="1">Membrane</location>
        <topology evidence="1">Multi-pass membrane protein</topology>
    </subcellularLocation>
</comment>
<feature type="transmembrane region" description="Helical" evidence="8">
    <location>
        <begin position="444"/>
        <end position="465"/>
    </location>
</feature>
<dbReference type="SUPFAM" id="SSF81383">
    <property type="entry name" value="F-box domain"/>
    <property type="match status" value="1"/>
</dbReference>
<dbReference type="RefSeq" id="XP_030977263.1">
    <property type="nucleotide sequence ID" value="XM_031131857.1"/>
</dbReference>
<evidence type="ECO:0000256" key="4">
    <source>
        <dbReference type="ARBA" id="ARBA00022970"/>
    </source>
</evidence>
<evidence type="ECO:0000259" key="9">
    <source>
        <dbReference type="PROSITE" id="PS50181"/>
    </source>
</evidence>
<feature type="transmembrane region" description="Helical" evidence="8">
    <location>
        <begin position="225"/>
        <end position="245"/>
    </location>
</feature>
<evidence type="ECO:0000256" key="8">
    <source>
        <dbReference type="SAM" id="Phobius"/>
    </source>
</evidence>
<dbReference type="InterPro" id="IPR001810">
    <property type="entry name" value="F-box_dom"/>
</dbReference>
<feature type="transmembrane region" description="Helical" evidence="8">
    <location>
        <begin position="280"/>
        <end position="300"/>
    </location>
</feature>
<dbReference type="InterPro" id="IPR050524">
    <property type="entry name" value="APC_YAT"/>
</dbReference>
<keyword evidence="4" id="KW-0029">Amino-acid transport</keyword>
<evidence type="ECO:0000256" key="3">
    <source>
        <dbReference type="ARBA" id="ARBA00022692"/>
    </source>
</evidence>
<reference evidence="11" key="2">
    <citation type="submission" date="2019-10" db="EMBL/GenBank/DDBJ databases">
        <authorList>
            <consortium name="NCBI Genome Project"/>
        </authorList>
    </citation>
    <scope>NUCLEOTIDE SEQUENCE</scope>
    <source>
        <strain evidence="11">NI907</strain>
    </source>
</reference>
<keyword evidence="10" id="KW-1185">Reference proteome</keyword>
<organism evidence="10 11">
    <name type="scientific">Pyricularia grisea</name>
    <name type="common">Crabgrass-specific blast fungus</name>
    <name type="synonym">Magnaporthe grisea</name>
    <dbReference type="NCBI Taxonomy" id="148305"/>
    <lineage>
        <taxon>Eukaryota</taxon>
        <taxon>Fungi</taxon>
        <taxon>Dikarya</taxon>
        <taxon>Ascomycota</taxon>
        <taxon>Pezizomycotina</taxon>
        <taxon>Sordariomycetes</taxon>
        <taxon>Sordariomycetidae</taxon>
        <taxon>Magnaporthales</taxon>
        <taxon>Pyriculariaceae</taxon>
        <taxon>Pyricularia</taxon>
    </lineage>
</organism>
<dbReference type="InterPro" id="IPR036047">
    <property type="entry name" value="F-box-like_dom_sf"/>
</dbReference>
<evidence type="ECO:0000256" key="2">
    <source>
        <dbReference type="ARBA" id="ARBA00022448"/>
    </source>
</evidence>
<evidence type="ECO:0000313" key="11">
    <source>
        <dbReference type="RefSeq" id="XP_030977263.1"/>
    </source>
</evidence>
<dbReference type="GeneID" id="41966762"/>
<evidence type="ECO:0000256" key="5">
    <source>
        <dbReference type="ARBA" id="ARBA00022989"/>
    </source>
</evidence>
<evidence type="ECO:0000313" key="10">
    <source>
        <dbReference type="Proteomes" id="UP000515153"/>
    </source>
</evidence>
<feature type="transmembrane region" description="Helical" evidence="8">
    <location>
        <begin position="490"/>
        <end position="513"/>
    </location>
</feature>
<dbReference type="InterPro" id="IPR004841">
    <property type="entry name" value="AA-permease/SLC12A_dom"/>
</dbReference>
<dbReference type="GO" id="GO:0015171">
    <property type="term" value="F:amino acid transmembrane transporter activity"/>
    <property type="evidence" value="ECO:0007669"/>
    <property type="project" value="TreeGrafter"/>
</dbReference>
<feature type="transmembrane region" description="Helical" evidence="8">
    <location>
        <begin position="320"/>
        <end position="339"/>
    </location>
</feature>
<feature type="compositionally biased region" description="Polar residues" evidence="7">
    <location>
        <begin position="40"/>
        <end position="50"/>
    </location>
</feature>
<keyword evidence="3 8" id="KW-0812">Transmembrane</keyword>
<sequence length="1013" mass="111325">MGSRNDAFPFPGSESPGINTTLKHGWLSPDPPGSLHSRAGASSNRESTLSYGALTSREQEPYPPPQDEHGGDFVTAVENQQLQRGLAQRHLSMLGIAGAIGTGLFLGLGSAIQNGGPAGALLGYATVGLIVCAVQFALGEVTALLPVTGSFVRHAELFVDPALGFAIGWNIVYGNVLSIPSEITAICVLFQFWTDLSPAVFIVVFIVLTFLVGIAFVRVFGEVEFVFALLKIMLVVFLVILGLVIDLGGVPGTPRIGFAHWQDPGPFVEYIASGDWGKFLGYWSVMTGAVFSFAGVESLAMAAAETRNPRHAIPRACKRVFARVVLFYLVAVLIVGMLVRSDDPRLNEGSGTAAQSPFVIAAQAAGIPAIPSVVNAIVITSAWSASNQALLSGTRVLFGLALKGQAPKVFLRTTSWGVPYVCVLFFTAFMFLSFMTLSNGALTVFFWFVSLTSAGVLISWSAILLNHIRMMKAFKVQGLDEKRLPWHNSWTVYSSPIALFMCILILFTGGFAVFTEGRWDANSFVSSYLDIPLVLAAYVIWKFAKKTKMARLRDIPVGEALEQAEQQPEQPEPPTVMETKRNFTMDYAKASASDRAVMIRRGIWSQEEFKLDKDDEDAVIKAITYENRDARLAAIWFSETTHLGVKEKFLSLSDAQTTCSGLGLDGLPQELIDSVLYRLDMVSLFRMRHVNRRLRNSVNSLHKYRDIVRYGGFDITLALLRSNVGFYIGLDEMYTTLCTRNCMICNNCLGGFVFLLGCIRCCGNCLQSASETRVRSLNYARGVYGGLLSHKHLESFPKIAVLPGLYGPLEQPITGQESERPVLVPASALSTALHDELTRWGISWYSSESGLSRTNGHWKGYRHMTACLLPWLDKKLGVIEVQVRCIGCAWVGEEASGLDSTSNMSPAELYLPFTRRDFLDEHFKRCEQAQRLWLSTDGGKKEPTFALALDAPQSEQSSRLRVAEALPDLAKGGQYGSQTHRIMVERGQCTCFGVGQRTPEELVGCWLRWQKRA</sequence>
<dbReference type="PANTHER" id="PTHR43341">
    <property type="entry name" value="AMINO ACID PERMEASE"/>
    <property type="match status" value="1"/>
</dbReference>
<feature type="transmembrane region" description="Helical" evidence="8">
    <location>
        <begin position="91"/>
        <end position="112"/>
    </location>
</feature>
<dbReference type="Pfam" id="PF00324">
    <property type="entry name" value="AA_permease"/>
    <property type="match status" value="1"/>
</dbReference>
<feature type="transmembrane region" description="Helical" evidence="8">
    <location>
        <begin position="418"/>
        <end position="438"/>
    </location>
</feature>
<dbReference type="SMART" id="SM00256">
    <property type="entry name" value="FBOX"/>
    <property type="match status" value="1"/>
</dbReference>
<dbReference type="PANTHER" id="PTHR43341:SF18">
    <property type="entry name" value="AMINO ACID PERMEASE_ SLC12A DOMAIN-CONTAINING PROTEIN"/>
    <property type="match status" value="1"/>
</dbReference>
<dbReference type="Proteomes" id="UP000515153">
    <property type="component" value="Unplaced"/>
</dbReference>
<feature type="region of interest" description="Disordered" evidence="7">
    <location>
        <begin position="1"/>
        <end position="50"/>
    </location>
</feature>
<keyword evidence="5 8" id="KW-1133">Transmembrane helix</keyword>
<name>A0A6P8AQT2_PYRGI</name>
<keyword evidence="6 8" id="KW-0472">Membrane</keyword>
<evidence type="ECO:0000256" key="7">
    <source>
        <dbReference type="SAM" id="MobiDB-lite"/>
    </source>
</evidence>
<protein>
    <recommendedName>
        <fullName evidence="9">F-box domain-containing protein</fullName>
    </recommendedName>
</protein>
<dbReference type="Gene3D" id="1.20.1740.10">
    <property type="entry name" value="Amino acid/polyamine transporter I"/>
    <property type="match status" value="1"/>
</dbReference>
<evidence type="ECO:0000256" key="6">
    <source>
        <dbReference type="ARBA" id="ARBA00023136"/>
    </source>
</evidence>
<dbReference type="KEGG" id="pgri:PgNI_11899"/>
<accession>A0A6P8AQT2</accession>
<dbReference type="GO" id="GO:0016020">
    <property type="term" value="C:membrane"/>
    <property type="evidence" value="ECO:0007669"/>
    <property type="project" value="UniProtKB-SubCell"/>
</dbReference>
<feature type="domain" description="F-box" evidence="9">
    <location>
        <begin position="661"/>
        <end position="707"/>
    </location>
</feature>
<reference evidence="11" key="3">
    <citation type="submission" date="2025-08" db="UniProtKB">
        <authorList>
            <consortium name="RefSeq"/>
        </authorList>
    </citation>
    <scope>IDENTIFICATION</scope>
    <source>
        <strain evidence="11">NI907</strain>
    </source>
</reference>
<gene>
    <name evidence="11" type="ORF">PgNI_11899</name>
</gene>
<feature type="transmembrane region" description="Helical" evidence="8">
    <location>
        <begin position="196"/>
        <end position="218"/>
    </location>
</feature>
<dbReference type="AlphaFoldDB" id="A0A6P8AQT2"/>